<dbReference type="GO" id="GO:0008483">
    <property type="term" value="F:transaminase activity"/>
    <property type="evidence" value="ECO:0007669"/>
    <property type="project" value="TreeGrafter"/>
</dbReference>
<evidence type="ECO:0000256" key="1">
    <source>
        <dbReference type="ARBA" id="ARBA00007441"/>
    </source>
</evidence>
<dbReference type="PANTHER" id="PTHR43795">
    <property type="entry name" value="BIFUNCTIONAL ASPARTATE AMINOTRANSFERASE AND GLUTAMATE/ASPARTATE-PREPHENATE AMINOTRANSFERASE-RELATED"/>
    <property type="match status" value="1"/>
</dbReference>
<dbReference type="PROSITE" id="PS00105">
    <property type="entry name" value="AA_TRANSFER_CLASS_1"/>
    <property type="match status" value="1"/>
</dbReference>
<dbReference type="InterPro" id="IPR004838">
    <property type="entry name" value="NHTrfase_class1_PyrdxlP-BS"/>
</dbReference>
<comment type="similarity">
    <text evidence="1">Belongs to the class-I pyridoxal-phosphate-dependent aminotransferase family.</text>
</comment>
<dbReference type="Gene3D" id="3.90.1150.10">
    <property type="entry name" value="Aspartate Aminotransferase, domain 1"/>
    <property type="match status" value="1"/>
</dbReference>
<evidence type="ECO:0000259" key="3">
    <source>
        <dbReference type="Pfam" id="PF00155"/>
    </source>
</evidence>
<evidence type="ECO:0000313" key="4">
    <source>
        <dbReference type="EMBL" id="KAH6893115.1"/>
    </source>
</evidence>
<keyword evidence="5" id="KW-1185">Reference proteome</keyword>
<dbReference type="GO" id="GO:0006520">
    <property type="term" value="P:amino acid metabolic process"/>
    <property type="evidence" value="ECO:0007669"/>
    <property type="project" value="TreeGrafter"/>
</dbReference>
<gene>
    <name evidence="4" type="ORF">B0T10DRAFT_481560</name>
</gene>
<dbReference type="Pfam" id="PF00155">
    <property type="entry name" value="Aminotran_1_2"/>
    <property type="match status" value="1"/>
</dbReference>
<dbReference type="Gene3D" id="3.40.640.10">
    <property type="entry name" value="Type I PLP-dependent aspartate aminotransferase-like (Major domain)"/>
    <property type="match status" value="1"/>
</dbReference>
<dbReference type="PANTHER" id="PTHR43795:SF63">
    <property type="entry name" value="PUTATIVE (AFU_ORTHOLOGUE AFUA_4G00630)-RELATED"/>
    <property type="match status" value="1"/>
</dbReference>
<keyword evidence="4" id="KW-0808">Transferase</keyword>
<dbReference type="PRINTS" id="PR00753">
    <property type="entry name" value="ACCSYNTHASE"/>
</dbReference>
<protein>
    <submittedName>
        <fullName evidence="4">Pyridoxal phosphate-dependent transferase</fullName>
    </submittedName>
</protein>
<dbReference type="InterPro" id="IPR015421">
    <property type="entry name" value="PyrdxlP-dep_Trfase_major"/>
</dbReference>
<sequence>MFLSDRAHSAHQATKDLLIWEVIPNLWHPETNPDGIVSLGVAENSLMHETLSKHIHANLALANPAFTYGDGTTGTKRIKAVVSRFLTKHLKPVRPIEPAHLSMTNGCSAAIEHLSWALANPGDGFLLGQPYYGTFVPDLTCRFGAKLLPVPFHDVDPLGEDAVQKYEKVLLESQAKGQKVAGLIISHPHNPLGRCYSRGVLIRLMELCEKHKIHFISDEIYALSVFENTIDTYPAPVAFESALTIDPTGVIDPSRVHVLWGMSKDFGANGIRVGTIVSQSNPELHAALVAVGLYSSMSSISDHITSNILDDDVWVESYMAENRKRLAKQYERVVAWAKKNNITYAPGVNAAFFLWVDLGAAYKAHHRVSDNEDIGQVITDALLARKIFLASGKDFGSEQPGWFRIVFSHNDDYLDEGLGRVTAALGLANRAT</sequence>
<accession>A0A9P9ASR0</accession>
<dbReference type="GO" id="GO:0030170">
    <property type="term" value="F:pyridoxal phosphate binding"/>
    <property type="evidence" value="ECO:0007669"/>
    <property type="project" value="InterPro"/>
</dbReference>
<evidence type="ECO:0000256" key="2">
    <source>
        <dbReference type="ARBA" id="ARBA00022898"/>
    </source>
</evidence>
<dbReference type="InterPro" id="IPR015422">
    <property type="entry name" value="PyrdxlP-dep_Trfase_small"/>
</dbReference>
<dbReference type="EMBL" id="JAGPYM010000006">
    <property type="protein sequence ID" value="KAH6893115.1"/>
    <property type="molecule type" value="Genomic_DNA"/>
</dbReference>
<comment type="caution">
    <text evidence="4">The sequence shown here is derived from an EMBL/GenBank/DDBJ whole genome shotgun (WGS) entry which is preliminary data.</text>
</comment>
<reference evidence="4 5" key="1">
    <citation type="journal article" date="2021" name="Nat. Commun.">
        <title>Genetic determinants of endophytism in the Arabidopsis root mycobiome.</title>
        <authorList>
            <person name="Mesny F."/>
            <person name="Miyauchi S."/>
            <person name="Thiergart T."/>
            <person name="Pickel B."/>
            <person name="Atanasova L."/>
            <person name="Karlsson M."/>
            <person name="Huettel B."/>
            <person name="Barry K.W."/>
            <person name="Haridas S."/>
            <person name="Chen C."/>
            <person name="Bauer D."/>
            <person name="Andreopoulos W."/>
            <person name="Pangilinan J."/>
            <person name="LaButti K."/>
            <person name="Riley R."/>
            <person name="Lipzen A."/>
            <person name="Clum A."/>
            <person name="Drula E."/>
            <person name="Henrissat B."/>
            <person name="Kohler A."/>
            <person name="Grigoriev I.V."/>
            <person name="Martin F.M."/>
            <person name="Hacquard S."/>
        </authorList>
    </citation>
    <scope>NUCLEOTIDE SEQUENCE [LARGE SCALE GENOMIC DNA]</scope>
    <source>
        <strain evidence="4 5">MPI-CAGE-CH-0241</strain>
    </source>
</reference>
<feature type="domain" description="Aminotransferase class I/classII large" evidence="3">
    <location>
        <begin position="36"/>
        <end position="420"/>
    </location>
</feature>
<dbReference type="SUPFAM" id="SSF53383">
    <property type="entry name" value="PLP-dependent transferases"/>
    <property type="match status" value="1"/>
</dbReference>
<dbReference type="InterPro" id="IPR050478">
    <property type="entry name" value="Ethylene_sulfur-biosynth"/>
</dbReference>
<dbReference type="CDD" id="cd00609">
    <property type="entry name" value="AAT_like"/>
    <property type="match status" value="1"/>
</dbReference>
<dbReference type="InterPro" id="IPR015424">
    <property type="entry name" value="PyrdxlP-dep_Trfase"/>
</dbReference>
<organism evidence="4 5">
    <name type="scientific">Thelonectria olida</name>
    <dbReference type="NCBI Taxonomy" id="1576542"/>
    <lineage>
        <taxon>Eukaryota</taxon>
        <taxon>Fungi</taxon>
        <taxon>Dikarya</taxon>
        <taxon>Ascomycota</taxon>
        <taxon>Pezizomycotina</taxon>
        <taxon>Sordariomycetes</taxon>
        <taxon>Hypocreomycetidae</taxon>
        <taxon>Hypocreales</taxon>
        <taxon>Nectriaceae</taxon>
        <taxon>Thelonectria</taxon>
    </lineage>
</organism>
<proteinExistence type="inferred from homology"/>
<keyword evidence="2" id="KW-0663">Pyridoxal phosphate</keyword>
<dbReference type="Proteomes" id="UP000777438">
    <property type="component" value="Unassembled WGS sequence"/>
</dbReference>
<dbReference type="InterPro" id="IPR004839">
    <property type="entry name" value="Aminotransferase_I/II_large"/>
</dbReference>
<name>A0A9P9ASR0_9HYPO</name>
<dbReference type="OrthoDB" id="7042322at2759"/>
<evidence type="ECO:0000313" key="5">
    <source>
        <dbReference type="Proteomes" id="UP000777438"/>
    </source>
</evidence>
<dbReference type="AlphaFoldDB" id="A0A9P9ASR0"/>